<evidence type="ECO:0000259" key="7">
    <source>
        <dbReference type="Pfam" id="PF17389"/>
    </source>
</evidence>
<evidence type="ECO:0000259" key="5">
    <source>
        <dbReference type="Pfam" id="PF05592"/>
    </source>
</evidence>
<dbReference type="InterPro" id="IPR016007">
    <property type="entry name" value="Alpha_rhamnosid"/>
</dbReference>
<feature type="domain" description="Alpha-L-rhamnosidase concanavalin-like" evidence="5">
    <location>
        <begin position="366"/>
        <end position="456"/>
    </location>
</feature>
<dbReference type="InterPro" id="IPR035398">
    <property type="entry name" value="Bac_rhamnosid_C"/>
</dbReference>
<sequence length="928" mass="104527">MIRSILFLLLCLSTIQAFSQKETLKVNDLQCEYRENPLGVESPTPRLQWRLNSPQRNVVQTAYRVLVADSPEQLQKNKGNVWDSRKVKSNKSIQLAYAGKRLEPAKAYFWKVMVWDNKGNASWSEPAQWQMGLPTAQDWKGARWIAYEELPSEKRIVPAQHGKGSKSLDEGKNILPILRKEFTIANPVKRATAYISGLGHFEVSLNGEKVGDHFLAPGWTDYDEHALYVSYDITNQVNKGKNALGVMLGNGFYHIPRGSQYRKLTGSFGYPKMICRLVVEYQNGKTENIISDASWKTAPGPITFSSIYGGEFYDATLEQPGWNKPDFKENKAWRQVLLVEGPKLEAQVSTPVKLVQSHAPIKVTQPEPGKWVYDLGQNASGIVGIAVKGKKGATVKITPGELLNEQQLVTQKHTGSPYNFIYTLKGEGTETWQPRFSYYGFRYVMVEGSVPEGQPNPQGLPVMVALKGLHNTNAAKRVGQFATSKDLFNKTETLIDWAIRSNMQSVFTDCPHREKLGWQEEVHLVGSSIRYSYDIASMSRKLIRDMQMAQTKEGLIPNIAPEYVEFEFSNGVFRDSPEWGSNGIIFPWYLYQWYGDQQVLEEAYPMMQRYVEYLKSKSKNNLVSHGLSDWYDLGPERPGFSQQTPNGVTATAIYYYDLSIMGKIAALLGKPQDAKAYEQLGAEVKRAFNETFFNKETKQYATGSQTANAMAVYMKLVEPQYKEDVVNNIIKDIRTNKLTAGDVGYRYLLRVLDDAGRSDVIYDMNSRTDVPGYGYQLARGATALTESWQALPTVSNNHLMLGHILEWFYSGIGGIRQQEHSIAFNHIEIRPEIVGDLTFSKVTYDSPYGVISTDWKRNADTLELSVEIPANTTATVHLPMTATDQIFESGKLVAGNKDLQQLPSENGRAFLKVGSGTYHFVVQAKKEL</sequence>
<dbReference type="SUPFAM" id="SSF48208">
    <property type="entry name" value="Six-hairpin glycosidases"/>
    <property type="match status" value="1"/>
</dbReference>
<feature type="chain" id="PRO_5006043051" description="alpha-L-rhamnosidase" evidence="4">
    <location>
        <begin position="20"/>
        <end position="928"/>
    </location>
</feature>
<evidence type="ECO:0000313" key="10">
    <source>
        <dbReference type="Proteomes" id="UP000061382"/>
    </source>
</evidence>
<dbReference type="EMBL" id="CP012644">
    <property type="protein sequence ID" value="ALJ01746.1"/>
    <property type="molecule type" value="Genomic_DNA"/>
</dbReference>
<gene>
    <name evidence="9" type="ORF">DC20_22175</name>
</gene>
<organism evidence="9 10">
    <name type="scientific">Rufibacter tibetensis</name>
    <dbReference type="NCBI Taxonomy" id="512763"/>
    <lineage>
        <taxon>Bacteria</taxon>
        <taxon>Pseudomonadati</taxon>
        <taxon>Bacteroidota</taxon>
        <taxon>Cytophagia</taxon>
        <taxon>Cytophagales</taxon>
        <taxon>Hymenobacteraceae</taxon>
        <taxon>Rufibacter</taxon>
    </lineage>
</organism>
<dbReference type="Gene3D" id="2.60.120.260">
    <property type="entry name" value="Galactose-binding domain-like"/>
    <property type="match status" value="2"/>
</dbReference>
<evidence type="ECO:0000259" key="8">
    <source>
        <dbReference type="Pfam" id="PF17390"/>
    </source>
</evidence>
<keyword evidence="4" id="KW-0732">Signal</keyword>
<feature type="domain" description="Alpha-L-rhamnosidase six-hairpin glycosidase" evidence="7">
    <location>
        <begin position="477"/>
        <end position="811"/>
    </location>
</feature>
<evidence type="ECO:0000256" key="2">
    <source>
        <dbReference type="ARBA" id="ARBA00012652"/>
    </source>
</evidence>
<name>A0A0P0CY58_9BACT</name>
<dbReference type="Gene3D" id="2.60.40.10">
    <property type="entry name" value="Immunoglobulins"/>
    <property type="match status" value="1"/>
</dbReference>
<evidence type="ECO:0000256" key="4">
    <source>
        <dbReference type="SAM" id="SignalP"/>
    </source>
</evidence>
<feature type="signal peptide" evidence="4">
    <location>
        <begin position="1"/>
        <end position="19"/>
    </location>
</feature>
<evidence type="ECO:0000256" key="1">
    <source>
        <dbReference type="ARBA" id="ARBA00001445"/>
    </source>
</evidence>
<feature type="domain" description="Alpha-L-rhamnosidase C-terminal" evidence="8">
    <location>
        <begin position="814"/>
        <end position="889"/>
    </location>
</feature>
<dbReference type="InterPro" id="IPR008902">
    <property type="entry name" value="Rhamnosid_concanavalin"/>
</dbReference>
<dbReference type="EC" id="3.2.1.40" evidence="2"/>
<dbReference type="InterPro" id="IPR008928">
    <property type="entry name" value="6-hairpin_glycosidase_sf"/>
</dbReference>
<keyword evidence="10" id="KW-1185">Reference proteome</keyword>
<comment type="catalytic activity">
    <reaction evidence="1">
        <text>Hydrolysis of terminal non-reducing alpha-L-rhamnose residues in alpha-L-rhamnosides.</text>
        <dbReference type="EC" id="3.2.1.40"/>
    </reaction>
</comment>
<dbReference type="PIRSF" id="PIRSF010631">
    <property type="entry name" value="A-rhamnsds"/>
    <property type="match status" value="1"/>
</dbReference>
<feature type="domain" description="Bacterial alpha-L-rhamnosidase N-terminal" evidence="6">
    <location>
        <begin position="188"/>
        <end position="355"/>
    </location>
</feature>
<dbReference type="Pfam" id="PF08531">
    <property type="entry name" value="Bac_rhamnosid_N"/>
    <property type="match status" value="1"/>
</dbReference>
<evidence type="ECO:0000313" key="9">
    <source>
        <dbReference type="EMBL" id="ALJ01746.1"/>
    </source>
</evidence>
<dbReference type="RefSeq" id="WP_062546221.1">
    <property type="nucleotide sequence ID" value="NZ_CP012644.1"/>
</dbReference>
<dbReference type="GO" id="GO:0005975">
    <property type="term" value="P:carbohydrate metabolic process"/>
    <property type="evidence" value="ECO:0007669"/>
    <property type="project" value="InterPro"/>
</dbReference>
<keyword evidence="9" id="KW-0614">Plasmid</keyword>
<dbReference type="PANTHER" id="PTHR33307:SF11">
    <property type="entry name" value="ALPHA-L-RHAMNOSIDASE"/>
    <property type="match status" value="1"/>
</dbReference>
<dbReference type="Gene3D" id="2.60.420.10">
    <property type="entry name" value="Maltose phosphorylase, domain 3"/>
    <property type="match status" value="1"/>
</dbReference>
<dbReference type="InterPro" id="IPR035396">
    <property type="entry name" value="Bac_rhamnosid6H"/>
</dbReference>
<evidence type="ECO:0000259" key="6">
    <source>
        <dbReference type="Pfam" id="PF08531"/>
    </source>
</evidence>
<dbReference type="PANTHER" id="PTHR33307">
    <property type="entry name" value="ALPHA-RHAMNOSIDASE (EUROFUNG)"/>
    <property type="match status" value="1"/>
</dbReference>
<dbReference type="PATRIC" id="fig|512763.3.peg.4889"/>
<protein>
    <recommendedName>
        <fullName evidence="2">alpha-L-rhamnosidase</fullName>
        <ecNumber evidence="2">3.2.1.40</ecNumber>
    </recommendedName>
</protein>
<dbReference type="Pfam" id="PF05592">
    <property type="entry name" value="Bac_rhamnosid"/>
    <property type="match status" value="1"/>
</dbReference>
<dbReference type="AlphaFoldDB" id="A0A0P0CY58"/>
<reference evidence="9 10" key="1">
    <citation type="submission" date="2015-08" db="EMBL/GenBank/DDBJ databases">
        <title>Complete genome sequence of Rufibacter tibetensis strain 1351t, a radiation-resistant bacterium from tibet plateau.</title>
        <authorList>
            <person name="Dai J."/>
        </authorList>
    </citation>
    <scope>NUCLEOTIDE SEQUENCE [LARGE SCALE GENOMIC DNA]</scope>
    <source>
        <strain evidence="9 10">1351</strain>
        <plasmid evidence="9 10">1</plasmid>
    </source>
</reference>
<geneLocation type="plasmid" evidence="9 10">
    <name>1</name>
</geneLocation>
<dbReference type="Pfam" id="PF17390">
    <property type="entry name" value="Bac_rhamnosid_C"/>
    <property type="match status" value="1"/>
</dbReference>
<accession>A0A0P0CY58</accession>
<dbReference type="KEGG" id="rti:DC20_22175"/>
<proteinExistence type="predicted"/>
<dbReference type="InterPro" id="IPR013783">
    <property type="entry name" value="Ig-like_fold"/>
</dbReference>
<dbReference type="GO" id="GO:0030596">
    <property type="term" value="F:alpha-L-rhamnosidase activity"/>
    <property type="evidence" value="ECO:0007669"/>
    <property type="project" value="UniProtKB-EC"/>
</dbReference>
<dbReference type="InterPro" id="IPR013737">
    <property type="entry name" value="Bac_rhamnosid_N"/>
</dbReference>
<dbReference type="Pfam" id="PF17389">
    <property type="entry name" value="Bac_rhamnosid6H"/>
    <property type="match status" value="1"/>
</dbReference>
<dbReference type="Gene3D" id="1.50.10.10">
    <property type="match status" value="1"/>
</dbReference>
<dbReference type="InterPro" id="IPR012341">
    <property type="entry name" value="6hp_glycosidase-like_sf"/>
</dbReference>
<dbReference type="Pfam" id="PF25788">
    <property type="entry name" value="Ig_Rha78A_N"/>
    <property type="match status" value="1"/>
</dbReference>
<evidence type="ECO:0000256" key="3">
    <source>
        <dbReference type="ARBA" id="ARBA00022801"/>
    </source>
</evidence>
<dbReference type="OrthoDB" id="9815108at2"/>
<dbReference type="Proteomes" id="UP000061382">
    <property type="component" value="Plasmid 1"/>
</dbReference>
<keyword evidence="3" id="KW-0378">Hydrolase</keyword>